<sequence>MMLRRVVTLIYKKLRKLLK</sequence>
<name>A0A7J8TZT1_9ROSI</name>
<keyword evidence="2" id="KW-1185">Reference proteome</keyword>
<evidence type="ECO:0000313" key="1">
    <source>
        <dbReference type="EMBL" id="MBA0643746.1"/>
    </source>
</evidence>
<gene>
    <name evidence="1" type="ORF">Goklo_028010</name>
</gene>
<evidence type="ECO:0000313" key="2">
    <source>
        <dbReference type="Proteomes" id="UP000593573"/>
    </source>
</evidence>
<comment type="caution">
    <text evidence="1">The sequence shown here is derived from an EMBL/GenBank/DDBJ whole genome shotgun (WGS) entry which is preliminary data.</text>
</comment>
<dbReference type="EMBL" id="JABFAB010000003">
    <property type="protein sequence ID" value="MBA0643746.1"/>
    <property type="molecule type" value="Genomic_DNA"/>
</dbReference>
<dbReference type="AlphaFoldDB" id="A0A7J8TZT1"/>
<dbReference type="OrthoDB" id="975927at2759"/>
<accession>A0A7J8TZT1</accession>
<proteinExistence type="predicted"/>
<dbReference type="Proteomes" id="UP000593573">
    <property type="component" value="Unassembled WGS sequence"/>
</dbReference>
<reference evidence="1 2" key="1">
    <citation type="journal article" date="2019" name="Genome Biol. Evol.">
        <title>Insights into the evolution of the New World diploid cottons (Gossypium, subgenus Houzingenia) based on genome sequencing.</title>
        <authorList>
            <person name="Grover C.E."/>
            <person name="Arick M.A. 2nd"/>
            <person name="Thrash A."/>
            <person name="Conover J.L."/>
            <person name="Sanders W.S."/>
            <person name="Peterson D.G."/>
            <person name="Frelichowski J.E."/>
            <person name="Scheffler J.A."/>
            <person name="Scheffler B.E."/>
            <person name="Wendel J.F."/>
        </authorList>
    </citation>
    <scope>NUCLEOTIDE SEQUENCE [LARGE SCALE GENOMIC DNA]</scope>
    <source>
        <strain evidence="1">57</strain>
        <tissue evidence="1">Leaf</tissue>
    </source>
</reference>
<organism evidence="1 2">
    <name type="scientific">Gossypium klotzschianum</name>
    <dbReference type="NCBI Taxonomy" id="34286"/>
    <lineage>
        <taxon>Eukaryota</taxon>
        <taxon>Viridiplantae</taxon>
        <taxon>Streptophyta</taxon>
        <taxon>Embryophyta</taxon>
        <taxon>Tracheophyta</taxon>
        <taxon>Spermatophyta</taxon>
        <taxon>Magnoliopsida</taxon>
        <taxon>eudicotyledons</taxon>
        <taxon>Gunneridae</taxon>
        <taxon>Pentapetalae</taxon>
        <taxon>rosids</taxon>
        <taxon>malvids</taxon>
        <taxon>Malvales</taxon>
        <taxon>Malvaceae</taxon>
        <taxon>Malvoideae</taxon>
        <taxon>Gossypium</taxon>
    </lineage>
</organism>
<protein>
    <submittedName>
        <fullName evidence="1">Uncharacterized protein</fullName>
    </submittedName>
</protein>